<accession>A0A2N9WW09</accession>
<evidence type="ECO:0000256" key="1">
    <source>
        <dbReference type="SAM" id="SignalP"/>
    </source>
</evidence>
<reference evidence="3 4" key="1">
    <citation type="journal article" date="2017" name="MBio">
        <title>Type VI secretion-mediated competition in the bee gut microbiome.</title>
        <authorList>
            <person name="Steele M.I."/>
            <person name="Kwong W.K."/>
            <person name="Powell J.E."/>
            <person name="Whiteley M."/>
            <person name="Moran N.A."/>
        </authorList>
    </citation>
    <scope>NUCLEOTIDE SEQUENCE [LARGE SCALE GENOMIC DNA]</scope>
    <source>
        <strain evidence="3 4">App2-2</strain>
    </source>
</reference>
<protein>
    <recommendedName>
        <fullName evidence="2">DUF306 domain-containing protein</fullName>
    </recommendedName>
</protein>
<organism evidence="3 4">
    <name type="scientific">Snodgrassella alvi</name>
    <dbReference type="NCBI Taxonomy" id="1196083"/>
    <lineage>
        <taxon>Bacteria</taxon>
        <taxon>Pseudomonadati</taxon>
        <taxon>Pseudomonadota</taxon>
        <taxon>Betaproteobacteria</taxon>
        <taxon>Neisseriales</taxon>
        <taxon>Neisseriaceae</taxon>
        <taxon>Snodgrassella</taxon>
    </lineage>
</organism>
<dbReference type="InterPro" id="IPR038670">
    <property type="entry name" value="HslJ-like_sf"/>
</dbReference>
<dbReference type="InterPro" id="IPR005184">
    <property type="entry name" value="DUF306_Meta_HslJ"/>
</dbReference>
<dbReference type="AlphaFoldDB" id="A0A2N9WW09"/>
<name>A0A2N9WW09_9NEIS</name>
<comment type="caution">
    <text evidence="3">The sequence shown here is derived from an EMBL/GenBank/DDBJ whole genome shotgun (WGS) entry which is preliminary data.</text>
</comment>
<dbReference type="Proteomes" id="UP000231293">
    <property type="component" value="Unassembled WGS sequence"/>
</dbReference>
<evidence type="ECO:0000313" key="4">
    <source>
        <dbReference type="Proteomes" id="UP000231293"/>
    </source>
</evidence>
<feature type="chain" id="PRO_5015003249" description="DUF306 domain-containing protein" evidence="1">
    <location>
        <begin position="24"/>
        <end position="147"/>
    </location>
</feature>
<sequence>MKKLKLILACVATLLVLNACAFAYKPNTKYLSGNWQIRTLNGEPTPDASSRIRFDPNTHQYFAYFGCNQINGTYRDFRHTLHLSRPFGINKLCSNIEDERTGTGTLGFVDSWRIINDSIGVRLQLLDKNRYVRVEARLLPETENKKK</sequence>
<evidence type="ECO:0000259" key="2">
    <source>
        <dbReference type="Pfam" id="PF03724"/>
    </source>
</evidence>
<dbReference type="RefSeq" id="WP_100113135.1">
    <property type="nucleotide sequence ID" value="NZ_MDVB01000012.1"/>
</dbReference>
<gene>
    <name evidence="3" type="ORF">BGI32_02045</name>
</gene>
<proteinExistence type="predicted"/>
<keyword evidence="1" id="KW-0732">Signal</keyword>
<feature type="domain" description="DUF306" evidence="2">
    <location>
        <begin position="33"/>
        <end position="132"/>
    </location>
</feature>
<evidence type="ECO:0000313" key="3">
    <source>
        <dbReference type="EMBL" id="PIT17675.1"/>
    </source>
</evidence>
<dbReference type="Gene3D" id="2.40.128.270">
    <property type="match status" value="1"/>
</dbReference>
<dbReference type="Pfam" id="PF03724">
    <property type="entry name" value="META"/>
    <property type="match status" value="1"/>
</dbReference>
<dbReference type="EMBL" id="MDVB01000012">
    <property type="protein sequence ID" value="PIT17675.1"/>
    <property type="molecule type" value="Genomic_DNA"/>
</dbReference>
<feature type="signal peptide" evidence="1">
    <location>
        <begin position="1"/>
        <end position="23"/>
    </location>
</feature>